<dbReference type="STRING" id="1123756.MGEO_11925"/>
<dbReference type="SMART" id="SM00388">
    <property type="entry name" value="HisKA"/>
    <property type="match status" value="1"/>
</dbReference>
<dbReference type="EMBL" id="JFKC01000010">
    <property type="protein sequence ID" value="OSQ50688.1"/>
    <property type="molecule type" value="Genomic_DNA"/>
</dbReference>
<keyword evidence="4" id="KW-1003">Cell membrane</keyword>
<evidence type="ECO:0000313" key="11">
    <source>
        <dbReference type="Proteomes" id="UP000193926"/>
    </source>
</evidence>
<dbReference type="GO" id="GO:0000155">
    <property type="term" value="F:phosphorelay sensor kinase activity"/>
    <property type="evidence" value="ECO:0007669"/>
    <property type="project" value="InterPro"/>
</dbReference>
<dbReference type="AlphaFoldDB" id="A0A1X4NKA0"/>
<dbReference type="InterPro" id="IPR050980">
    <property type="entry name" value="2C_sensor_his_kinase"/>
</dbReference>
<evidence type="ECO:0000256" key="1">
    <source>
        <dbReference type="ARBA" id="ARBA00000085"/>
    </source>
</evidence>
<evidence type="ECO:0000256" key="5">
    <source>
        <dbReference type="ARBA" id="ARBA00022679"/>
    </source>
</evidence>
<dbReference type="RefSeq" id="WP_085637775.1">
    <property type="nucleotide sequence ID" value="NZ_JFKC01000010.1"/>
</dbReference>
<comment type="caution">
    <text evidence="10">The sequence shown here is derived from an EMBL/GenBank/DDBJ whole genome shotgun (WGS) entry which is preliminary data.</text>
</comment>
<dbReference type="InterPro" id="IPR036097">
    <property type="entry name" value="HisK_dim/P_sf"/>
</dbReference>
<dbReference type="InterPro" id="IPR005467">
    <property type="entry name" value="His_kinase_dom"/>
</dbReference>
<dbReference type="EC" id="2.7.13.3" evidence="3"/>
<evidence type="ECO:0000256" key="2">
    <source>
        <dbReference type="ARBA" id="ARBA00004651"/>
    </source>
</evidence>
<dbReference type="PANTHER" id="PTHR44936">
    <property type="entry name" value="SENSOR PROTEIN CREC"/>
    <property type="match status" value="1"/>
</dbReference>
<reference evidence="10 11" key="1">
    <citation type="submission" date="2014-03" db="EMBL/GenBank/DDBJ databases">
        <title>The draft genome sequence of Marivita geojedonensis KCTC 23882.</title>
        <authorList>
            <person name="Lai Q."/>
            <person name="Shao Z."/>
        </authorList>
    </citation>
    <scope>NUCLEOTIDE SEQUENCE [LARGE SCALE GENOMIC DNA]</scope>
    <source>
        <strain evidence="10 11">DPG-138</strain>
    </source>
</reference>
<dbReference type="InterPro" id="IPR003594">
    <property type="entry name" value="HATPase_dom"/>
</dbReference>
<dbReference type="InterPro" id="IPR036890">
    <property type="entry name" value="HATPase_C_sf"/>
</dbReference>
<evidence type="ECO:0000259" key="9">
    <source>
        <dbReference type="PROSITE" id="PS50109"/>
    </source>
</evidence>
<dbReference type="PANTHER" id="PTHR44936:SF10">
    <property type="entry name" value="SENSOR PROTEIN RSTB"/>
    <property type="match status" value="1"/>
</dbReference>
<dbReference type="InterPro" id="IPR003661">
    <property type="entry name" value="HisK_dim/P_dom"/>
</dbReference>
<sequence length="475" mass="50766">MARPFRLWTLAVFWVVAALATGILSATLWFKSSLAWSDHLTSAQNAGLLTFEALRTGRDMVPGVKISLLSDTDAALAEAGKFERITGAPQPAYVTVLSLQGADSGLRIGAVSDVLQYPVADIQATQAPSASTQLSALTRLFATYCSDPVLIARYDDGPWQRVDGNEIWGCDAAPRDLRLLSVLLALVAAGALVTHIGNTTQAFEAFAQAFRNRRFGGPDSYEATGPSELQDIVSSLNSFLEAERQQLANRAAVLSSVSHDLGTPATRLRLRTALIQDETLRKKLDGDIDSMTGIIESALTYTRTEMNAEAPRKLSLNSLVETIVSDYQDVGEAVTFSPPKDVVIQGGRSLFMSRQGHSVLAAGRQVIISGRPVALERAITNLIDNALKYGRSATVSIESDAETATVIVEDEGSETSAESVEALIGPFRRGENTSYINGHGLGLSIVSTIAALHNGGLSFKDTTNGLSARLTVRRG</sequence>
<dbReference type="SMART" id="SM00387">
    <property type="entry name" value="HATPase_c"/>
    <property type="match status" value="1"/>
</dbReference>
<keyword evidence="5" id="KW-0808">Transferase</keyword>
<evidence type="ECO:0000256" key="7">
    <source>
        <dbReference type="ARBA" id="ARBA00022777"/>
    </source>
</evidence>
<organism evidence="10 11">
    <name type="scientific">Marivita geojedonensis</name>
    <dbReference type="NCBI Taxonomy" id="1123756"/>
    <lineage>
        <taxon>Bacteria</taxon>
        <taxon>Pseudomonadati</taxon>
        <taxon>Pseudomonadota</taxon>
        <taxon>Alphaproteobacteria</taxon>
        <taxon>Rhodobacterales</taxon>
        <taxon>Roseobacteraceae</taxon>
        <taxon>Marivita</taxon>
    </lineage>
</organism>
<gene>
    <name evidence="10" type="ORF">MGEO_11925</name>
</gene>
<dbReference type="SUPFAM" id="SSF55874">
    <property type="entry name" value="ATPase domain of HSP90 chaperone/DNA topoisomerase II/histidine kinase"/>
    <property type="match status" value="1"/>
</dbReference>
<keyword evidence="11" id="KW-1185">Reference proteome</keyword>
<proteinExistence type="predicted"/>
<evidence type="ECO:0000313" key="10">
    <source>
        <dbReference type="EMBL" id="OSQ50688.1"/>
    </source>
</evidence>
<accession>A0A1X4NKA0</accession>
<dbReference type="Pfam" id="PF02518">
    <property type="entry name" value="HATPase_c"/>
    <property type="match status" value="1"/>
</dbReference>
<comment type="catalytic activity">
    <reaction evidence="1">
        <text>ATP + protein L-histidine = ADP + protein N-phospho-L-histidine.</text>
        <dbReference type="EC" id="2.7.13.3"/>
    </reaction>
</comment>
<protein>
    <recommendedName>
        <fullName evidence="3">histidine kinase</fullName>
        <ecNumber evidence="3">2.7.13.3</ecNumber>
    </recommendedName>
</protein>
<dbReference type="OrthoDB" id="9804645at2"/>
<comment type="subcellular location">
    <subcellularLocation>
        <location evidence="2">Cell membrane</location>
        <topology evidence="2">Multi-pass membrane protein</topology>
    </subcellularLocation>
</comment>
<dbReference type="PROSITE" id="PS50109">
    <property type="entry name" value="HIS_KIN"/>
    <property type="match status" value="1"/>
</dbReference>
<evidence type="ECO:0000256" key="6">
    <source>
        <dbReference type="ARBA" id="ARBA00022741"/>
    </source>
</evidence>
<keyword evidence="8" id="KW-0067">ATP-binding</keyword>
<feature type="domain" description="Histidine kinase" evidence="9">
    <location>
        <begin position="256"/>
        <end position="475"/>
    </location>
</feature>
<keyword evidence="4" id="KW-0472">Membrane</keyword>
<evidence type="ECO:0000256" key="3">
    <source>
        <dbReference type="ARBA" id="ARBA00012438"/>
    </source>
</evidence>
<name>A0A1X4NKA0_9RHOB</name>
<evidence type="ECO:0000256" key="8">
    <source>
        <dbReference type="ARBA" id="ARBA00022840"/>
    </source>
</evidence>
<dbReference type="CDD" id="cd00082">
    <property type="entry name" value="HisKA"/>
    <property type="match status" value="1"/>
</dbReference>
<dbReference type="CDD" id="cd00075">
    <property type="entry name" value="HATPase"/>
    <property type="match status" value="1"/>
</dbReference>
<dbReference type="GO" id="GO:0005886">
    <property type="term" value="C:plasma membrane"/>
    <property type="evidence" value="ECO:0007669"/>
    <property type="project" value="UniProtKB-SubCell"/>
</dbReference>
<keyword evidence="7 10" id="KW-0418">Kinase</keyword>
<dbReference type="GO" id="GO:0005524">
    <property type="term" value="F:ATP binding"/>
    <property type="evidence" value="ECO:0007669"/>
    <property type="project" value="UniProtKB-KW"/>
</dbReference>
<evidence type="ECO:0000256" key="4">
    <source>
        <dbReference type="ARBA" id="ARBA00022475"/>
    </source>
</evidence>
<dbReference type="Gene3D" id="1.10.287.130">
    <property type="match status" value="1"/>
</dbReference>
<keyword evidence="6" id="KW-0547">Nucleotide-binding</keyword>
<dbReference type="SUPFAM" id="SSF47384">
    <property type="entry name" value="Homodimeric domain of signal transducing histidine kinase"/>
    <property type="match status" value="1"/>
</dbReference>
<dbReference type="Gene3D" id="3.30.565.10">
    <property type="entry name" value="Histidine kinase-like ATPase, C-terminal domain"/>
    <property type="match status" value="1"/>
</dbReference>
<dbReference type="Proteomes" id="UP000193926">
    <property type="component" value="Unassembled WGS sequence"/>
</dbReference>